<feature type="domain" description="C2H2-type" evidence="14">
    <location>
        <begin position="374"/>
        <end position="401"/>
    </location>
</feature>
<dbReference type="FunFam" id="3.30.160.60:FF:001697">
    <property type="entry name" value="zinc finger protein 623"/>
    <property type="match status" value="1"/>
</dbReference>
<evidence type="ECO:0000256" key="4">
    <source>
        <dbReference type="ARBA" id="ARBA00022723"/>
    </source>
</evidence>
<dbReference type="PANTHER" id="PTHR23226">
    <property type="entry name" value="ZINC FINGER AND SCAN DOMAIN-CONTAINING"/>
    <property type="match status" value="1"/>
</dbReference>
<keyword evidence="6 12" id="KW-0863">Zinc-finger</keyword>
<keyword evidence="7" id="KW-0862">Zinc</keyword>
<reference evidence="15" key="2">
    <citation type="submission" date="2025-08" db="UniProtKB">
        <authorList>
            <consortium name="Ensembl"/>
        </authorList>
    </citation>
    <scope>IDENTIFICATION</scope>
</reference>
<keyword evidence="9" id="KW-0238">DNA-binding</keyword>
<dbReference type="GO" id="GO:0003677">
    <property type="term" value="F:DNA binding"/>
    <property type="evidence" value="ECO:0007669"/>
    <property type="project" value="UniProtKB-KW"/>
</dbReference>
<evidence type="ECO:0000256" key="7">
    <source>
        <dbReference type="ARBA" id="ARBA00022833"/>
    </source>
</evidence>
<dbReference type="PROSITE" id="PS50157">
    <property type="entry name" value="ZINC_FINGER_C2H2_2"/>
    <property type="match status" value="5"/>
</dbReference>
<gene>
    <name evidence="15" type="primary">ZNF165</name>
</gene>
<evidence type="ECO:0000256" key="6">
    <source>
        <dbReference type="ARBA" id="ARBA00022771"/>
    </source>
</evidence>
<dbReference type="FunFam" id="3.30.160.60:FF:001339">
    <property type="entry name" value="Zinc finger protein 232"/>
    <property type="match status" value="1"/>
</dbReference>
<dbReference type="SMART" id="SM00355">
    <property type="entry name" value="ZnF_C2H2"/>
    <property type="match status" value="5"/>
</dbReference>
<reference evidence="15 16" key="1">
    <citation type="submission" date="2017-08" db="EMBL/GenBank/DDBJ databases">
        <title>USMARCv1.0.</title>
        <authorList>
            <person name="Hannum G.I."/>
            <person name="Koren S."/>
            <person name="Schroeder S.G."/>
            <person name="Chin S.C."/>
            <person name="Nonneman D.J."/>
            <person name="Becker S.A."/>
            <person name="Rosen B.D."/>
            <person name="Bickhart D.M."/>
            <person name="Putnam N.H."/>
            <person name="Green R.E."/>
            <person name="Tuggle C.K."/>
            <person name="Liu H."/>
            <person name="Rohrer G.A."/>
            <person name="Warr A."/>
            <person name="Hall R."/>
            <person name="Kim K."/>
            <person name="Hume D.A."/>
            <person name="Talbot R."/>
            <person name="Chow W."/>
            <person name="Howe K."/>
            <person name="Schwartz A.S."/>
            <person name="Watson M."/>
            <person name="Archibald A.L."/>
            <person name="Phillippy A.M."/>
            <person name="Smith T.P.L."/>
        </authorList>
    </citation>
    <scope>NUCLEOTIDE SEQUENCE [LARGE SCALE GENOMIC DNA]</scope>
</reference>
<dbReference type="GO" id="GO:0005634">
    <property type="term" value="C:nucleus"/>
    <property type="evidence" value="ECO:0007669"/>
    <property type="project" value="UniProtKB-SubCell"/>
</dbReference>
<keyword evidence="5" id="KW-0677">Repeat</keyword>
<comment type="similarity">
    <text evidence="3">Belongs to the krueppel C2H2-type zinc-finger protein family.</text>
</comment>
<keyword evidence="8" id="KW-0805">Transcription regulation</keyword>
<dbReference type="Ensembl" id="ENSSSCT00070049775.1">
    <property type="protein sequence ID" value="ENSSSCP00070042029.1"/>
    <property type="gene ID" value="ENSSSCG00070024917.1"/>
</dbReference>
<feature type="compositionally biased region" description="Basic and acidic residues" evidence="13">
    <location>
        <begin position="209"/>
        <end position="220"/>
    </location>
</feature>
<evidence type="ECO:0000313" key="15">
    <source>
        <dbReference type="Ensembl" id="ENSSSCP00070042029.1"/>
    </source>
</evidence>
<keyword evidence="11" id="KW-0539">Nucleus</keyword>
<name>A0A4X1VKQ2_PIG</name>
<feature type="domain" description="C2H2-type" evidence="14">
    <location>
        <begin position="318"/>
        <end position="345"/>
    </location>
</feature>
<comment type="function">
    <text evidence="1">May be involved in transcriptional regulation.</text>
</comment>
<feature type="domain" description="C2H2-type" evidence="14">
    <location>
        <begin position="346"/>
        <end position="373"/>
    </location>
</feature>
<dbReference type="FunFam" id="3.30.160.60:FF:000944">
    <property type="entry name" value="zinc finger protein 232 isoform X1"/>
    <property type="match status" value="1"/>
</dbReference>
<evidence type="ECO:0000256" key="8">
    <source>
        <dbReference type="ARBA" id="ARBA00023015"/>
    </source>
</evidence>
<keyword evidence="4" id="KW-0479">Metal-binding</keyword>
<feature type="compositionally biased region" description="Basic and acidic residues" evidence="13">
    <location>
        <begin position="1"/>
        <end position="11"/>
    </location>
</feature>
<evidence type="ECO:0000256" key="13">
    <source>
        <dbReference type="SAM" id="MobiDB-lite"/>
    </source>
</evidence>
<evidence type="ECO:0000256" key="3">
    <source>
        <dbReference type="ARBA" id="ARBA00006991"/>
    </source>
</evidence>
<dbReference type="PANTHER" id="PTHR23226:SF61">
    <property type="entry name" value="ZINC FINGER PROTEIN 165"/>
    <property type="match status" value="1"/>
</dbReference>
<dbReference type="AlphaFoldDB" id="A0A4X1VKQ2"/>
<evidence type="ECO:0000256" key="9">
    <source>
        <dbReference type="ARBA" id="ARBA00023125"/>
    </source>
</evidence>
<feature type="domain" description="C2H2-type" evidence="14">
    <location>
        <begin position="430"/>
        <end position="457"/>
    </location>
</feature>
<feature type="compositionally biased region" description="Polar residues" evidence="13">
    <location>
        <begin position="62"/>
        <end position="79"/>
    </location>
</feature>
<evidence type="ECO:0000313" key="16">
    <source>
        <dbReference type="Proteomes" id="UP000314985"/>
    </source>
</evidence>
<sequence>MESERLRKPEDFWESQSKTRQSPTAQPQKSPWKEALRDSAAPSFHRKCPIGTSPAGEVSPGPGTQVSGPLSPPNTQSLSCSLRKCSSPVALWTRDLRGIPRKGGTRVGLGRAFSPAYFGREMKVSMVTPAARDVIVEGCGAWFGGRRAVWFSDSRVTDNESENNGSMPKLDIYEKMESQRIISGRISGFVSEGSAEPQDICKSAGRIKRQWEKESGESRRPSSAQDGGFSKILTHKNILTGEIISHVGCERSSNLNSNEFTHQKSCKYSTHDQSFKWNSDFIKHQRICAGEKIHQYGKSLKNPNLTKHAAVFSGEKTHQCNECGKAFRHSSKLIRHQRIHTGERPYECNECGKGFGGSSDLIRHQRIHTGERPFECKECGRAFSLNSHLILHQRIHTREKPYECSECGKTFRVSSHLIRHLRIHTGEKPYECSECGRAFSQSSHLSQHQRIHKRENLLM</sequence>
<dbReference type="InterPro" id="IPR013087">
    <property type="entry name" value="Znf_C2H2_type"/>
</dbReference>
<comment type="subcellular location">
    <subcellularLocation>
        <location evidence="2">Nucleus</location>
    </subcellularLocation>
</comment>
<dbReference type="FunFam" id="3.30.160.60:FF:000352">
    <property type="entry name" value="zinc finger protein 3 homolog"/>
    <property type="match status" value="1"/>
</dbReference>
<dbReference type="SUPFAM" id="SSF57667">
    <property type="entry name" value="beta-beta-alpha zinc fingers"/>
    <property type="match status" value="3"/>
</dbReference>
<dbReference type="GO" id="GO:0008270">
    <property type="term" value="F:zinc ion binding"/>
    <property type="evidence" value="ECO:0007669"/>
    <property type="project" value="UniProtKB-KW"/>
</dbReference>
<evidence type="ECO:0000256" key="2">
    <source>
        <dbReference type="ARBA" id="ARBA00004123"/>
    </source>
</evidence>
<organism evidence="15 16">
    <name type="scientific">Sus scrofa</name>
    <name type="common">Pig</name>
    <dbReference type="NCBI Taxonomy" id="9823"/>
    <lineage>
        <taxon>Eukaryota</taxon>
        <taxon>Metazoa</taxon>
        <taxon>Chordata</taxon>
        <taxon>Craniata</taxon>
        <taxon>Vertebrata</taxon>
        <taxon>Euteleostomi</taxon>
        <taxon>Mammalia</taxon>
        <taxon>Eutheria</taxon>
        <taxon>Laurasiatheria</taxon>
        <taxon>Artiodactyla</taxon>
        <taxon>Suina</taxon>
        <taxon>Suidae</taxon>
        <taxon>Sus</taxon>
    </lineage>
</organism>
<protein>
    <submittedName>
        <fullName evidence="15">Zinc finger protein 165</fullName>
    </submittedName>
</protein>
<evidence type="ECO:0000256" key="5">
    <source>
        <dbReference type="ARBA" id="ARBA00022737"/>
    </source>
</evidence>
<accession>A0A4X1VKQ2</accession>
<evidence type="ECO:0000256" key="12">
    <source>
        <dbReference type="PROSITE-ProRule" id="PRU00042"/>
    </source>
</evidence>
<evidence type="ECO:0000256" key="10">
    <source>
        <dbReference type="ARBA" id="ARBA00023163"/>
    </source>
</evidence>
<dbReference type="Proteomes" id="UP000314985">
    <property type="component" value="Chromosome 7"/>
</dbReference>
<dbReference type="FunFam" id="3.30.160.60:FF:000295">
    <property type="entry name" value="zinc finger protein 19"/>
    <property type="match status" value="1"/>
</dbReference>
<dbReference type="PROSITE" id="PS00028">
    <property type="entry name" value="ZINC_FINGER_C2H2_1"/>
    <property type="match status" value="5"/>
</dbReference>
<proteinExistence type="inferred from homology"/>
<keyword evidence="10" id="KW-0804">Transcription</keyword>
<feature type="region of interest" description="Disordered" evidence="13">
    <location>
        <begin position="1"/>
        <end position="79"/>
    </location>
</feature>
<dbReference type="Pfam" id="PF00096">
    <property type="entry name" value="zf-C2H2"/>
    <property type="match status" value="5"/>
</dbReference>
<feature type="domain" description="C2H2-type" evidence="14">
    <location>
        <begin position="402"/>
        <end position="429"/>
    </location>
</feature>
<evidence type="ECO:0000256" key="11">
    <source>
        <dbReference type="ARBA" id="ARBA00023242"/>
    </source>
</evidence>
<evidence type="ECO:0000259" key="14">
    <source>
        <dbReference type="PROSITE" id="PS50157"/>
    </source>
</evidence>
<evidence type="ECO:0000256" key="1">
    <source>
        <dbReference type="ARBA" id="ARBA00003767"/>
    </source>
</evidence>
<feature type="region of interest" description="Disordered" evidence="13">
    <location>
        <begin position="204"/>
        <end position="228"/>
    </location>
</feature>
<dbReference type="InterPro" id="IPR036236">
    <property type="entry name" value="Znf_C2H2_sf"/>
</dbReference>
<dbReference type="Gene3D" id="3.30.160.60">
    <property type="entry name" value="Classic Zinc Finger"/>
    <property type="match status" value="5"/>
</dbReference>
<feature type="compositionally biased region" description="Polar residues" evidence="13">
    <location>
        <begin position="14"/>
        <end position="29"/>
    </location>
</feature>